<dbReference type="GO" id="GO:0008237">
    <property type="term" value="F:metallopeptidase activity"/>
    <property type="evidence" value="ECO:0007669"/>
    <property type="project" value="UniProtKB-KW"/>
</dbReference>
<keyword evidence="1" id="KW-0812">Transmembrane</keyword>
<proteinExistence type="predicted"/>
<dbReference type="Proteomes" id="UP000655868">
    <property type="component" value="Unassembled WGS sequence"/>
</dbReference>
<evidence type="ECO:0000256" key="1">
    <source>
        <dbReference type="SAM" id="Phobius"/>
    </source>
</evidence>
<dbReference type="Pfam" id="PF02517">
    <property type="entry name" value="Rce1-like"/>
    <property type="match status" value="1"/>
</dbReference>
<evidence type="ECO:0000259" key="2">
    <source>
        <dbReference type="Pfam" id="PF02517"/>
    </source>
</evidence>
<feature type="domain" description="CAAX prenyl protease 2/Lysostaphin resistance protein A-like" evidence="2">
    <location>
        <begin position="3"/>
        <end position="60"/>
    </location>
</feature>
<keyword evidence="3" id="KW-0378">Hydrolase</keyword>
<evidence type="ECO:0000313" key="3">
    <source>
        <dbReference type="EMBL" id="MBJ8337775.1"/>
    </source>
</evidence>
<dbReference type="InterPro" id="IPR003675">
    <property type="entry name" value="Rce1/LyrA-like_dom"/>
</dbReference>
<keyword evidence="3" id="KW-0482">Metalloprotease</keyword>
<comment type="caution">
    <text evidence="3">The sequence shown here is derived from an EMBL/GenBank/DDBJ whole genome shotgun (WGS) entry which is preliminary data.</text>
</comment>
<dbReference type="GO" id="GO:0004175">
    <property type="term" value="F:endopeptidase activity"/>
    <property type="evidence" value="ECO:0007669"/>
    <property type="project" value="UniProtKB-ARBA"/>
</dbReference>
<keyword evidence="1" id="KW-0472">Membrane</keyword>
<dbReference type="GO" id="GO:0080120">
    <property type="term" value="P:CAAX-box protein maturation"/>
    <property type="evidence" value="ECO:0007669"/>
    <property type="project" value="UniProtKB-ARBA"/>
</dbReference>
<reference evidence="3" key="1">
    <citation type="submission" date="2020-12" db="EMBL/GenBank/DDBJ databases">
        <title>Antrihabitans popcorni sp. nov. and Antrihabitans auranticaus sp. nov., isolated from a larva cave.</title>
        <authorList>
            <person name="Lee S.D."/>
            <person name="Kim I.S."/>
        </authorList>
    </citation>
    <scope>NUCLEOTIDE SEQUENCE</scope>
    <source>
        <strain evidence="3">YC3-6</strain>
    </source>
</reference>
<keyword evidence="4" id="KW-1185">Reference proteome</keyword>
<keyword evidence="3" id="KW-0645">Protease</keyword>
<organism evidence="3 4">
    <name type="scientific">Antrihabitans stalagmiti</name>
    <dbReference type="NCBI Taxonomy" id="2799499"/>
    <lineage>
        <taxon>Bacteria</taxon>
        <taxon>Bacillati</taxon>
        <taxon>Actinomycetota</taxon>
        <taxon>Actinomycetes</taxon>
        <taxon>Mycobacteriales</taxon>
        <taxon>Nocardiaceae</taxon>
        <taxon>Antrihabitans</taxon>
    </lineage>
</organism>
<accession>A0A934NM87</accession>
<feature type="transmembrane region" description="Helical" evidence="1">
    <location>
        <begin position="24"/>
        <end position="44"/>
    </location>
</feature>
<name>A0A934NM87_9NOCA</name>
<protein>
    <submittedName>
        <fullName evidence="3">CPBP family intramembrane metalloprotease</fullName>
    </submittedName>
</protein>
<evidence type="ECO:0000313" key="4">
    <source>
        <dbReference type="Proteomes" id="UP000655868"/>
    </source>
</evidence>
<keyword evidence="1" id="KW-1133">Transmembrane helix</keyword>
<sequence length="68" mass="7496">MLAAWLVTALIFGAVHLPTYDWNVVQAVVGIGIVRLILTLGYLITKNIWVSTGAHILNDWTIFGFALN</sequence>
<dbReference type="EMBL" id="JAEMNV010000001">
    <property type="protein sequence ID" value="MBJ8337775.1"/>
    <property type="molecule type" value="Genomic_DNA"/>
</dbReference>
<dbReference type="AlphaFoldDB" id="A0A934NM87"/>
<gene>
    <name evidence="3" type="ORF">JGU71_02645</name>
</gene>